<sequence>MAAKHDLFQDPEYEAIADTQQNKRIKLMEDSGRNQTTKKIGNIIKSNYLQEIDAKTSTLDNTLKNLLEARAVLERLRVCVITKFYASGGQEQTSSTSSNNILPSIHPTSKNYLGKSPKFLNSSHIVKNSNTDSKEGIKESSSEVLSRCKPSLLEEAHKKVEMPKSYLSPSKDISSRAPRIQTKIIIGNISKYIPLDRREENFQHVTHQWMIYVRGDSNSPGIESFVKKVRFFLHSSYKPNDIVEISSPPFHLIRKGWGEFEVRVQMFFHDPRNKHIDVPHFLKLDRTYSSFQTSGKETVIDLQLFKKESTENKCFNNSFLPSISNFPSSSNFQANKSYNKTNSDSVVSIKKESEVNSKASVIVTSADSVVTSTDPCSNIQNVPSKTFPKESSSDDSSNITIPNGDLSYETVADIPNGTSISKSVVPDKFFVNNTDLETKLVNKNSLPNGTNTTYVKCTDLGGRVLIVPTSRLSFKNDKLSSSAATNNTAQVNPTGKPSKLLNSRPSVSSYFLKVVPNNNKGQKQVVLIPMAEKKQLEKKIPMEVSHHNDFMVNCLSDGKSNNMIIADSTKLKSFHGDFWEQELSNIKIHYYTSFTDLLKRVCDAIPLVKEGVDRSKYSFCASSLEEFLRWNVGKQRACEWKRAGLVRKTLLDIVKKNKISFATEENVWPRHVIMSWCRKNGFVPMTTEKMTLLPEPKWSGVELCSVSNVNDLLSNLKEDGSKSDSSEDDIEIDILEVSNKKSLLNKGNSNHQQYTHLPHLNPASAFVKETASQIGVDIKPLEMEPSVHIPVIEEMILSACRQLATNIIRNSLNAGYNRMGGQLCPEEITVSDVYSAVKDTPEFDFLSNNYLGVPKEENENT</sequence>
<dbReference type="PROSITE" id="PS51037">
    <property type="entry name" value="YEATS"/>
    <property type="match status" value="1"/>
</dbReference>
<evidence type="ECO:0000256" key="2">
    <source>
        <dbReference type="PROSITE-ProRule" id="PRU00376"/>
    </source>
</evidence>
<evidence type="ECO:0000313" key="6">
    <source>
        <dbReference type="Proteomes" id="UP001054837"/>
    </source>
</evidence>
<feature type="region of interest" description="Disordered" evidence="3">
    <location>
        <begin position="123"/>
        <end position="143"/>
    </location>
</feature>
<dbReference type="Pfam" id="PF03366">
    <property type="entry name" value="YEATS"/>
    <property type="match status" value="1"/>
</dbReference>
<dbReference type="Pfam" id="PF22951">
    <property type="entry name" value="3HBD"/>
    <property type="match status" value="1"/>
</dbReference>
<dbReference type="InterPro" id="IPR055127">
    <property type="entry name" value="YEATS2_3HBD"/>
</dbReference>
<evidence type="ECO:0000256" key="3">
    <source>
        <dbReference type="SAM" id="MobiDB-lite"/>
    </source>
</evidence>
<name>A0AAV4S1P9_9ARAC</name>
<dbReference type="EMBL" id="BPLQ01006962">
    <property type="protein sequence ID" value="GIY26657.1"/>
    <property type="molecule type" value="Genomic_DNA"/>
</dbReference>
<accession>A0AAV4S1P9</accession>
<reference evidence="5 6" key="1">
    <citation type="submission" date="2021-06" db="EMBL/GenBank/DDBJ databases">
        <title>Caerostris darwini draft genome.</title>
        <authorList>
            <person name="Kono N."/>
            <person name="Arakawa K."/>
        </authorList>
    </citation>
    <scope>NUCLEOTIDE SEQUENCE [LARGE SCALE GENOMIC DNA]</scope>
</reference>
<dbReference type="InterPro" id="IPR005033">
    <property type="entry name" value="YEATS"/>
</dbReference>
<feature type="compositionally biased region" description="Basic and acidic residues" evidence="3">
    <location>
        <begin position="132"/>
        <end position="141"/>
    </location>
</feature>
<keyword evidence="1 2" id="KW-0539">Nucleus</keyword>
<evidence type="ECO:0000259" key="4">
    <source>
        <dbReference type="PROSITE" id="PS51037"/>
    </source>
</evidence>
<dbReference type="AlphaFoldDB" id="A0AAV4S1P9"/>
<dbReference type="CDD" id="cd16907">
    <property type="entry name" value="YEATS_YEATS2_like"/>
    <property type="match status" value="1"/>
</dbReference>
<comment type="subcellular location">
    <subcellularLocation>
        <location evidence="2">Nucleus</location>
    </subcellularLocation>
</comment>
<dbReference type="GO" id="GO:0006355">
    <property type="term" value="P:regulation of DNA-templated transcription"/>
    <property type="evidence" value="ECO:0007669"/>
    <property type="project" value="InterPro"/>
</dbReference>
<dbReference type="Gene3D" id="2.60.40.1970">
    <property type="entry name" value="YEATS domain"/>
    <property type="match status" value="1"/>
</dbReference>
<dbReference type="InterPro" id="IPR038704">
    <property type="entry name" value="YEAST_sf"/>
</dbReference>
<dbReference type="InterPro" id="IPR055129">
    <property type="entry name" value="YEATS_dom"/>
</dbReference>
<organism evidence="5 6">
    <name type="scientific">Caerostris darwini</name>
    <dbReference type="NCBI Taxonomy" id="1538125"/>
    <lineage>
        <taxon>Eukaryota</taxon>
        <taxon>Metazoa</taxon>
        <taxon>Ecdysozoa</taxon>
        <taxon>Arthropoda</taxon>
        <taxon>Chelicerata</taxon>
        <taxon>Arachnida</taxon>
        <taxon>Araneae</taxon>
        <taxon>Araneomorphae</taxon>
        <taxon>Entelegynae</taxon>
        <taxon>Araneoidea</taxon>
        <taxon>Araneidae</taxon>
        <taxon>Caerostris</taxon>
    </lineage>
</organism>
<evidence type="ECO:0000313" key="5">
    <source>
        <dbReference type="EMBL" id="GIY26657.1"/>
    </source>
</evidence>
<dbReference type="Proteomes" id="UP001054837">
    <property type="component" value="Unassembled WGS sequence"/>
</dbReference>
<feature type="region of interest" description="Disordered" evidence="3">
    <location>
        <begin position="480"/>
        <end position="502"/>
    </location>
</feature>
<keyword evidence="6" id="KW-1185">Reference proteome</keyword>
<feature type="domain" description="YEATS" evidence="4">
    <location>
        <begin position="174"/>
        <end position="319"/>
    </location>
</feature>
<protein>
    <submittedName>
        <fullName evidence="5">YEATS domain-containing protein 2</fullName>
    </submittedName>
</protein>
<dbReference type="GO" id="GO:0005634">
    <property type="term" value="C:nucleus"/>
    <property type="evidence" value="ECO:0007669"/>
    <property type="project" value="UniProtKB-SubCell"/>
</dbReference>
<evidence type="ECO:0000256" key="1">
    <source>
        <dbReference type="ARBA" id="ARBA00023242"/>
    </source>
</evidence>
<gene>
    <name evidence="5" type="primary">Yeats2</name>
    <name evidence="5" type="ORF">CDAR_29251</name>
</gene>
<comment type="caution">
    <text evidence="5">The sequence shown here is derived from an EMBL/GenBank/DDBJ whole genome shotgun (WGS) entry which is preliminary data.</text>
</comment>
<proteinExistence type="predicted"/>
<dbReference type="PANTHER" id="PTHR23195">
    <property type="entry name" value="YEATS DOMAIN"/>
    <property type="match status" value="1"/>
</dbReference>